<dbReference type="STRING" id="71139.A0A059BW92"/>
<keyword evidence="6" id="KW-1133">Transmembrane helix</keyword>
<protein>
    <recommendedName>
        <fullName evidence="9">Mitochondrial pyruvate carrier</fullName>
    </recommendedName>
</protein>
<name>A0A059BW92_EUCGR</name>
<dbReference type="InterPro" id="IPR005336">
    <property type="entry name" value="MPC"/>
</dbReference>
<sequence length="105" mass="11921">MAASKLQAFWNHPAGPKTIHFWGPTFKWVISIANVADFSKPPENISYPHQCGLHLPPFLVDVSYLLFKKFQFGYNGGVRYLGCCCLLICSRCLHWSYLVTLQLGD</sequence>
<evidence type="ECO:0000256" key="5">
    <source>
        <dbReference type="ARBA" id="ARBA00022792"/>
    </source>
</evidence>
<evidence type="ECO:0000256" key="6">
    <source>
        <dbReference type="ARBA" id="ARBA00022989"/>
    </source>
</evidence>
<keyword evidence="4" id="KW-0812">Transmembrane</keyword>
<comment type="similarity">
    <text evidence="2 9">Belongs to the mitochondrial pyruvate carrier (MPC) (TC 2.A.105) family.</text>
</comment>
<dbReference type="EMBL" id="KK198758">
    <property type="protein sequence ID" value="KCW70230.1"/>
    <property type="molecule type" value="Genomic_DNA"/>
</dbReference>
<reference evidence="10" key="1">
    <citation type="submission" date="2013-07" db="EMBL/GenBank/DDBJ databases">
        <title>The genome of Eucalyptus grandis.</title>
        <authorList>
            <person name="Schmutz J."/>
            <person name="Hayes R."/>
            <person name="Myburg A."/>
            <person name="Tuskan G."/>
            <person name="Grattapaglia D."/>
            <person name="Rokhsar D.S."/>
        </authorList>
    </citation>
    <scope>NUCLEOTIDE SEQUENCE</scope>
    <source>
        <tissue evidence="10">Leaf extractions</tissue>
    </source>
</reference>
<dbReference type="GO" id="GO:0006850">
    <property type="term" value="P:pyruvate import into mitochondria"/>
    <property type="evidence" value="ECO:0000318"/>
    <property type="project" value="GO_Central"/>
</dbReference>
<dbReference type="Gramene" id="KCW70231">
    <property type="protein sequence ID" value="KCW70231"/>
    <property type="gene ID" value="EUGRSUZ_F03502"/>
</dbReference>
<dbReference type="AlphaFoldDB" id="A0A059BW92"/>
<dbReference type="GO" id="GO:0005743">
    <property type="term" value="C:mitochondrial inner membrane"/>
    <property type="evidence" value="ECO:0007669"/>
    <property type="project" value="UniProtKB-SubCell"/>
</dbReference>
<evidence type="ECO:0000256" key="3">
    <source>
        <dbReference type="ARBA" id="ARBA00022448"/>
    </source>
</evidence>
<keyword evidence="7 9" id="KW-0496">Mitochondrion</keyword>
<dbReference type="eggNOG" id="KOG1589">
    <property type="taxonomic scope" value="Eukaryota"/>
</dbReference>
<dbReference type="EMBL" id="KK198758">
    <property type="protein sequence ID" value="KCW70231.1"/>
    <property type="molecule type" value="Genomic_DNA"/>
</dbReference>
<comment type="subcellular location">
    <subcellularLocation>
        <location evidence="1 9">Mitochondrion inner membrane</location>
        <topology evidence="1 9">Multi-pass membrane protein</topology>
    </subcellularLocation>
</comment>
<dbReference type="Pfam" id="PF03650">
    <property type="entry name" value="MPC"/>
    <property type="match status" value="1"/>
</dbReference>
<dbReference type="PANTHER" id="PTHR14154">
    <property type="entry name" value="UPF0041 BRAIN PROTEIN 44-RELATED"/>
    <property type="match status" value="1"/>
</dbReference>
<evidence type="ECO:0000256" key="9">
    <source>
        <dbReference type="RuleBase" id="RU363100"/>
    </source>
</evidence>
<evidence type="ECO:0000313" key="10">
    <source>
        <dbReference type="EMBL" id="KCW70231.1"/>
    </source>
</evidence>
<evidence type="ECO:0000256" key="4">
    <source>
        <dbReference type="ARBA" id="ARBA00022692"/>
    </source>
</evidence>
<evidence type="ECO:0000256" key="8">
    <source>
        <dbReference type="ARBA" id="ARBA00023136"/>
    </source>
</evidence>
<keyword evidence="5 9" id="KW-0999">Mitochondrion inner membrane</keyword>
<keyword evidence="3 9" id="KW-0813">Transport</keyword>
<dbReference type="Gramene" id="KCW70230">
    <property type="protein sequence ID" value="KCW70230"/>
    <property type="gene ID" value="EUGRSUZ_F03502"/>
</dbReference>
<accession>A0A059BW92</accession>
<comment type="function">
    <text evidence="9">Mediates the uptake of pyruvate into mitochondria.</text>
</comment>
<gene>
    <name evidence="10" type="ORF">EUGRSUZ_F03502</name>
</gene>
<proteinExistence type="inferred from homology"/>
<evidence type="ECO:0000256" key="1">
    <source>
        <dbReference type="ARBA" id="ARBA00004448"/>
    </source>
</evidence>
<organism evidence="10">
    <name type="scientific">Eucalyptus grandis</name>
    <name type="common">Flooded gum</name>
    <dbReference type="NCBI Taxonomy" id="71139"/>
    <lineage>
        <taxon>Eukaryota</taxon>
        <taxon>Viridiplantae</taxon>
        <taxon>Streptophyta</taxon>
        <taxon>Embryophyta</taxon>
        <taxon>Tracheophyta</taxon>
        <taxon>Spermatophyta</taxon>
        <taxon>Magnoliopsida</taxon>
        <taxon>eudicotyledons</taxon>
        <taxon>Gunneridae</taxon>
        <taxon>Pentapetalae</taxon>
        <taxon>rosids</taxon>
        <taxon>malvids</taxon>
        <taxon>Myrtales</taxon>
        <taxon>Myrtaceae</taxon>
        <taxon>Myrtoideae</taxon>
        <taxon>Eucalypteae</taxon>
        <taxon>Eucalyptus</taxon>
    </lineage>
</organism>
<keyword evidence="8" id="KW-0472">Membrane</keyword>
<evidence type="ECO:0000256" key="7">
    <source>
        <dbReference type="ARBA" id="ARBA00023128"/>
    </source>
</evidence>
<evidence type="ECO:0000256" key="2">
    <source>
        <dbReference type="ARBA" id="ARBA00006416"/>
    </source>
</evidence>